<dbReference type="AlphaFoldDB" id="A0A934M313"/>
<evidence type="ECO:0000313" key="2">
    <source>
        <dbReference type="EMBL" id="MBI6872697.1"/>
    </source>
</evidence>
<comment type="caution">
    <text evidence="2">The sequence shown here is derived from an EMBL/GenBank/DDBJ whole genome shotgun (WGS) entry which is preliminary data.</text>
</comment>
<feature type="coiled-coil region" evidence="1">
    <location>
        <begin position="68"/>
        <end position="95"/>
    </location>
</feature>
<accession>A0A934M313</accession>
<name>A0A934M313_9CLOT</name>
<evidence type="ECO:0008006" key="4">
    <source>
        <dbReference type="Google" id="ProtNLM"/>
    </source>
</evidence>
<evidence type="ECO:0000256" key="1">
    <source>
        <dbReference type="SAM" id="Coils"/>
    </source>
</evidence>
<dbReference type="RefSeq" id="WP_211142201.1">
    <property type="nucleotide sequence ID" value="NZ_JAEEGB010000008.1"/>
</dbReference>
<evidence type="ECO:0000313" key="3">
    <source>
        <dbReference type="Proteomes" id="UP000622687"/>
    </source>
</evidence>
<dbReference type="Proteomes" id="UP000622687">
    <property type="component" value="Unassembled WGS sequence"/>
</dbReference>
<organism evidence="2 3">
    <name type="scientific">Clostridium aciditolerans</name>
    <dbReference type="NCBI Taxonomy" id="339861"/>
    <lineage>
        <taxon>Bacteria</taxon>
        <taxon>Bacillati</taxon>
        <taxon>Bacillota</taxon>
        <taxon>Clostridia</taxon>
        <taxon>Eubacteriales</taxon>
        <taxon>Clostridiaceae</taxon>
        <taxon>Clostridium</taxon>
    </lineage>
</organism>
<dbReference type="EMBL" id="JAEEGB010000008">
    <property type="protein sequence ID" value="MBI6872697.1"/>
    <property type="molecule type" value="Genomic_DNA"/>
</dbReference>
<gene>
    <name evidence="2" type="ORF">I6U51_08225</name>
</gene>
<proteinExistence type="predicted"/>
<reference evidence="2" key="1">
    <citation type="submission" date="2020-12" db="EMBL/GenBank/DDBJ databases">
        <title>Clostridium thailandense sp. nov., a novel acetogenic bacterium isolated from peat land soil in Thailand.</title>
        <authorList>
            <person name="Chaikitkaew S."/>
            <person name="Birkeland N.K."/>
        </authorList>
    </citation>
    <scope>NUCLEOTIDE SEQUENCE</scope>
    <source>
        <strain evidence="2">DSM 17425</strain>
    </source>
</reference>
<protein>
    <recommendedName>
        <fullName evidence="4">Zinc-ribbon domain-containing protein</fullName>
    </recommendedName>
</protein>
<keyword evidence="1" id="KW-0175">Coiled coil</keyword>
<keyword evidence="3" id="KW-1185">Reference proteome</keyword>
<sequence>MSDKLKLIKMSLKENADIAVKKSQDLIEYSDLSLSMASCDKAINEICMEIGKKIYKMYKSGEDNPKKIIEHCEEIKKLEKEKEKIKKKILKLKDKKECRICGTLIDKKAYFCDKCGSKQ</sequence>